<keyword evidence="6" id="KW-1185">Reference proteome</keyword>
<evidence type="ECO:0000259" key="4">
    <source>
        <dbReference type="PROSITE" id="PS51677"/>
    </source>
</evidence>
<dbReference type="InterPro" id="IPR011330">
    <property type="entry name" value="Glyco_hydro/deAcase_b/a-brl"/>
</dbReference>
<dbReference type="EMBL" id="JBHSRF010000006">
    <property type="protein sequence ID" value="MFC6080686.1"/>
    <property type="molecule type" value="Genomic_DNA"/>
</dbReference>
<keyword evidence="1" id="KW-0479">Metal-binding</keyword>
<dbReference type="PANTHER" id="PTHR10587:SF133">
    <property type="entry name" value="CHITIN DEACETYLASE 1-RELATED"/>
    <property type="match status" value="1"/>
</dbReference>
<organism evidence="5 6">
    <name type="scientific">Sphaerisporangium aureirubrum</name>
    <dbReference type="NCBI Taxonomy" id="1544736"/>
    <lineage>
        <taxon>Bacteria</taxon>
        <taxon>Bacillati</taxon>
        <taxon>Actinomycetota</taxon>
        <taxon>Actinomycetes</taxon>
        <taxon>Streptosporangiales</taxon>
        <taxon>Streptosporangiaceae</taxon>
        <taxon>Sphaerisporangium</taxon>
    </lineage>
</organism>
<feature type="chain" id="PRO_5047501143" evidence="3">
    <location>
        <begin position="24"/>
        <end position="242"/>
    </location>
</feature>
<evidence type="ECO:0000256" key="1">
    <source>
        <dbReference type="ARBA" id="ARBA00022723"/>
    </source>
</evidence>
<sequence>MMRRWLPILIAAVATLTVAPVAAADTSGPAAKAKAVNCAKVKCIALTFDDGPGPYTRKLLETLRRDKTKVTFFLMGQHAEKYRATARAIARAGHEIGNHTYDHPHLTSLYDGLIRDELVRAQDSIERATGKRPTLMRPPYGDTDERVSGIAAELGLSQILWNRTSRDWELRNTKAITRRVLADAARDRIVLMHDIWPETVAAMPGILRSLKKKGYHVVTVSTLLHGRRELAPGEMYPLSGWR</sequence>
<evidence type="ECO:0000256" key="3">
    <source>
        <dbReference type="SAM" id="SignalP"/>
    </source>
</evidence>
<dbReference type="SUPFAM" id="SSF88713">
    <property type="entry name" value="Glycoside hydrolase/deacetylase"/>
    <property type="match status" value="1"/>
</dbReference>
<comment type="caution">
    <text evidence="5">The sequence shown here is derived from an EMBL/GenBank/DDBJ whole genome shotgun (WGS) entry which is preliminary data.</text>
</comment>
<dbReference type="PROSITE" id="PS51677">
    <property type="entry name" value="NODB"/>
    <property type="match status" value="1"/>
</dbReference>
<dbReference type="PANTHER" id="PTHR10587">
    <property type="entry name" value="GLYCOSYL TRANSFERASE-RELATED"/>
    <property type="match status" value="1"/>
</dbReference>
<evidence type="ECO:0000313" key="5">
    <source>
        <dbReference type="EMBL" id="MFC6080686.1"/>
    </source>
</evidence>
<feature type="signal peptide" evidence="3">
    <location>
        <begin position="1"/>
        <end position="23"/>
    </location>
</feature>
<keyword evidence="2 5" id="KW-0378">Hydrolase</keyword>
<dbReference type="InterPro" id="IPR002509">
    <property type="entry name" value="NODB_dom"/>
</dbReference>
<dbReference type="EC" id="3.-.-.-" evidence="5"/>
<dbReference type="CDD" id="cd10917">
    <property type="entry name" value="CE4_NodB_like_6s_7s"/>
    <property type="match status" value="1"/>
</dbReference>
<dbReference type="InterPro" id="IPR050248">
    <property type="entry name" value="Polysacc_deacetylase_ArnD"/>
</dbReference>
<reference evidence="6" key="1">
    <citation type="journal article" date="2019" name="Int. J. Syst. Evol. Microbiol.">
        <title>The Global Catalogue of Microorganisms (GCM) 10K type strain sequencing project: providing services to taxonomists for standard genome sequencing and annotation.</title>
        <authorList>
            <consortium name="The Broad Institute Genomics Platform"/>
            <consortium name="The Broad Institute Genome Sequencing Center for Infectious Disease"/>
            <person name="Wu L."/>
            <person name="Ma J."/>
        </authorList>
    </citation>
    <scope>NUCLEOTIDE SEQUENCE [LARGE SCALE GENOMIC DNA]</scope>
    <source>
        <strain evidence="6">JCM 30346</strain>
    </source>
</reference>
<keyword evidence="3" id="KW-0732">Signal</keyword>
<dbReference type="Pfam" id="PF01522">
    <property type="entry name" value="Polysacc_deac_1"/>
    <property type="match status" value="1"/>
</dbReference>
<name>A0ABW1NBK2_9ACTN</name>
<evidence type="ECO:0000313" key="6">
    <source>
        <dbReference type="Proteomes" id="UP001596137"/>
    </source>
</evidence>
<dbReference type="Proteomes" id="UP001596137">
    <property type="component" value="Unassembled WGS sequence"/>
</dbReference>
<evidence type="ECO:0000256" key="2">
    <source>
        <dbReference type="ARBA" id="ARBA00022801"/>
    </source>
</evidence>
<dbReference type="RefSeq" id="WP_380747736.1">
    <property type="nucleotide sequence ID" value="NZ_JBHSRF010000006.1"/>
</dbReference>
<proteinExistence type="predicted"/>
<feature type="domain" description="NodB homology" evidence="4">
    <location>
        <begin position="42"/>
        <end position="218"/>
    </location>
</feature>
<dbReference type="GO" id="GO:0016787">
    <property type="term" value="F:hydrolase activity"/>
    <property type="evidence" value="ECO:0007669"/>
    <property type="project" value="UniProtKB-KW"/>
</dbReference>
<protein>
    <submittedName>
        <fullName evidence="5">Polysaccharide deacetylase family protein</fullName>
        <ecNumber evidence="5">3.-.-.-</ecNumber>
    </submittedName>
</protein>
<gene>
    <name evidence="5" type="ORF">ACFP1K_05915</name>
</gene>
<dbReference type="Gene3D" id="3.20.20.370">
    <property type="entry name" value="Glycoside hydrolase/deacetylase"/>
    <property type="match status" value="1"/>
</dbReference>
<accession>A0ABW1NBK2</accession>